<gene>
    <name evidence="7" type="ORF">KTQ36_01875</name>
</gene>
<accession>A0ABS6V3B7</accession>
<organism evidence="7 8">
    <name type="scientific">Sphingomicrobium clamense</name>
    <dbReference type="NCBI Taxonomy" id="2851013"/>
    <lineage>
        <taxon>Bacteria</taxon>
        <taxon>Pseudomonadati</taxon>
        <taxon>Pseudomonadota</taxon>
        <taxon>Alphaproteobacteria</taxon>
        <taxon>Sphingomonadales</taxon>
        <taxon>Sphingomonadaceae</taxon>
        <taxon>Sphingomicrobium</taxon>
    </lineage>
</organism>
<proteinExistence type="inferred from homology"/>
<keyword evidence="3 6" id="KW-0732">Signal</keyword>
<name>A0ABS6V3B7_9SPHN</name>
<keyword evidence="8" id="KW-1185">Reference proteome</keyword>
<reference evidence="7 8" key="1">
    <citation type="submission" date="2021-07" db="EMBL/GenBank/DDBJ databases">
        <title>The draft genome sequence of Sphingomicrobium sp. B8.</title>
        <authorList>
            <person name="Mu L."/>
        </authorList>
    </citation>
    <scope>NUCLEOTIDE SEQUENCE [LARGE SCALE GENOMIC DNA]</scope>
    <source>
        <strain evidence="7 8">B8</strain>
    </source>
</reference>
<dbReference type="InterPro" id="IPR010583">
    <property type="entry name" value="MipA"/>
</dbReference>
<keyword evidence="5" id="KW-0998">Cell outer membrane</keyword>
<protein>
    <submittedName>
        <fullName evidence="7">MipA/OmpV family protein</fullName>
    </submittedName>
</protein>
<feature type="chain" id="PRO_5046034925" evidence="6">
    <location>
        <begin position="24"/>
        <end position="284"/>
    </location>
</feature>
<dbReference type="RefSeq" id="WP_218632077.1">
    <property type="nucleotide sequence ID" value="NZ_JAHVAH010000001.1"/>
</dbReference>
<dbReference type="PANTHER" id="PTHR38776:SF1">
    <property type="entry name" value="MLTA-INTERACTING PROTEIN-RELATED"/>
    <property type="match status" value="1"/>
</dbReference>
<feature type="signal peptide" evidence="6">
    <location>
        <begin position="1"/>
        <end position="23"/>
    </location>
</feature>
<evidence type="ECO:0000256" key="1">
    <source>
        <dbReference type="ARBA" id="ARBA00004442"/>
    </source>
</evidence>
<dbReference type="Proteomes" id="UP000698028">
    <property type="component" value="Unassembled WGS sequence"/>
</dbReference>
<evidence type="ECO:0000256" key="6">
    <source>
        <dbReference type="SAM" id="SignalP"/>
    </source>
</evidence>
<evidence type="ECO:0000256" key="4">
    <source>
        <dbReference type="ARBA" id="ARBA00023136"/>
    </source>
</evidence>
<evidence type="ECO:0000256" key="2">
    <source>
        <dbReference type="ARBA" id="ARBA00005722"/>
    </source>
</evidence>
<dbReference type="Pfam" id="PF06629">
    <property type="entry name" value="MipA"/>
    <property type="match status" value="1"/>
</dbReference>
<comment type="caution">
    <text evidence="7">The sequence shown here is derived from an EMBL/GenBank/DDBJ whole genome shotgun (WGS) entry which is preliminary data.</text>
</comment>
<evidence type="ECO:0000256" key="3">
    <source>
        <dbReference type="ARBA" id="ARBA00022729"/>
    </source>
</evidence>
<dbReference type="PANTHER" id="PTHR38776">
    <property type="entry name" value="MLTA-INTERACTING PROTEIN-RELATED"/>
    <property type="match status" value="1"/>
</dbReference>
<evidence type="ECO:0000256" key="5">
    <source>
        <dbReference type="ARBA" id="ARBA00023237"/>
    </source>
</evidence>
<comment type="subcellular location">
    <subcellularLocation>
        <location evidence="1">Cell outer membrane</location>
    </subcellularLocation>
</comment>
<dbReference type="EMBL" id="JAHVAH010000001">
    <property type="protein sequence ID" value="MBW0144043.1"/>
    <property type="molecule type" value="Genomic_DNA"/>
</dbReference>
<keyword evidence="4" id="KW-0472">Membrane</keyword>
<evidence type="ECO:0000313" key="8">
    <source>
        <dbReference type="Proteomes" id="UP000698028"/>
    </source>
</evidence>
<sequence length="284" mass="29749">MSAIRTALIAVPFLVAAPGLATAQDVDAMPDPEEISGDMTTIGVGAAYGPDYEGSDDYRFIPGAILRTQLGGVSIVTRGLYLYADVAPKGDGAVSLDAGPIAGLRLSRTGDVKDEIVDQLPERKTAIEVGAFGGASISGLTNPYDKLSFRVDALTDVNGAWDGWNFSPSVTFATPLSRKAYASASVGLDYVSDNFAMTYFGITPTENALVPELPVYDIDGGLKNWKLGLLAAHSIGDGDLLSGWQVFANASYKKLVGDFADSPIVADRGSSGQWFVAAGVGYTF</sequence>
<comment type="similarity">
    <text evidence="2">Belongs to the MipA/OmpV family.</text>
</comment>
<evidence type="ECO:0000313" key="7">
    <source>
        <dbReference type="EMBL" id="MBW0144043.1"/>
    </source>
</evidence>